<keyword evidence="2" id="KW-1185">Reference proteome</keyword>
<sequence>MTLYTKHAHSCRCGATPTLDGYVYYAEKNGGQITNAPELWEDINAWLQSGPNSPPASTTKANTYACGLTAWLGARAYGGHVLRDQDYQDAGQLLLDHCLYERVLARRRTMDCGLDGGVRGMSFDKICHQVISNRKAAVNDMKHTGKTAGMAKLLLIHSLGYLWVYDSDSLKLLSMDVGVQVCTLARQAQLYEEKTGIVDSHISGGPLDATSLCEGLWLTPRQQTTSQAECFTNQSTQKDSDRANIIQVLEEIPCQCSDACAKRVRAHSYIATQVSQIVRGELSIADDDIDFLHDSWQHLANLCIGCPRDVSALLYSSSSALWLMQ</sequence>
<evidence type="ECO:0000313" key="2">
    <source>
        <dbReference type="Proteomes" id="UP000242146"/>
    </source>
</evidence>
<reference evidence="1 2" key="1">
    <citation type="submission" date="2016-07" db="EMBL/GenBank/DDBJ databases">
        <title>Pervasive Adenine N6-methylation of Active Genes in Fungi.</title>
        <authorList>
            <consortium name="DOE Joint Genome Institute"/>
            <person name="Mondo S.J."/>
            <person name="Dannebaum R.O."/>
            <person name="Kuo R.C."/>
            <person name="Labutti K."/>
            <person name="Haridas S."/>
            <person name="Kuo A."/>
            <person name="Salamov A."/>
            <person name="Ahrendt S.R."/>
            <person name="Lipzen A."/>
            <person name="Sullivan W."/>
            <person name="Andreopoulos W.B."/>
            <person name="Clum A."/>
            <person name="Lindquist E."/>
            <person name="Daum C."/>
            <person name="Ramamoorthy G.K."/>
            <person name="Gryganskyi A."/>
            <person name="Culley D."/>
            <person name="Magnuson J.K."/>
            <person name="James T.Y."/>
            <person name="O'Malley M.A."/>
            <person name="Stajich J.E."/>
            <person name="Spatafora J.W."/>
            <person name="Visel A."/>
            <person name="Grigoriev I.V."/>
        </authorList>
    </citation>
    <scope>NUCLEOTIDE SEQUENCE [LARGE SCALE GENOMIC DNA]</scope>
    <source>
        <strain evidence="1 2">NRRL 3301</strain>
    </source>
</reference>
<protein>
    <submittedName>
        <fullName evidence="1">Uncharacterized protein</fullName>
    </submittedName>
</protein>
<dbReference type="EMBL" id="MCGT01000028">
    <property type="protein sequence ID" value="ORX48827.1"/>
    <property type="molecule type" value="Genomic_DNA"/>
</dbReference>
<evidence type="ECO:0000313" key="1">
    <source>
        <dbReference type="EMBL" id="ORX48827.1"/>
    </source>
</evidence>
<dbReference type="OrthoDB" id="10516641at2759"/>
<proteinExistence type="predicted"/>
<dbReference type="AlphaFoldDB" id="A0A1X2G9Y9"/>
<name>A0A1X2G9Y9_9FUNG</name>
<dbReference type="Proteomes" id="UP000242146">
    <property type="component" value="Unassembled WGS sequence"/>
</dbReference>
<gene>
    <name evidence="1" type="ORF">DM01DRAFT_1338482</name>
</gene>
<comment type="caution">
    <text evidence="1">The sequence shown here is derived from an EMBL/GenBank/DDBJ whole genome shotgun (WGS) entry which is preliminary data.</text>
</comment>
<organism evidence="1 2">
    <name type="scientific">Hesseltinella vesiculosa</name>
    <dbReference type="NCBI Taxonomy" id="101127"/>
    <lineage>
        <taxon>Eukaryota</taxon>
        <taxon>Fungi</taxon>
        <taxon>Fungi incertae sedis</taxon>
        <taxon>Mucoromycota</taxon>
        <taxon>Mucoromycotina</taxon>
        <taxon>Mucoromycetes</taxon>
        <taxon>Mucorales</taxon>
        <taxon>Cunninghamellaceae</taxon>
        <taxon>Hesseltinella</taxon>
    </lineage>
</organism>
<accession>A0A1X2G9Y9</accession>